<proteinExistence type="predicted"/>
<keyword evidence="2" id="KW-1185">Reference proteome</keyword>
<evidence type="ECO:0000313" key="2">
    <source>
        <dbReference type="Proteomes" id="UP001060085"/>
    </source>
</evidence>
<evidence type="ECO:0000313" key="1">
    <source>
        <dbReference type="EMBL" id="KAI5670741.1"/>
    </source>
</evidence>
<accession>A0ACC0BDL2</accession>
<sequence length="369" mass="41911">MAAYSDMPKLGGSLKVASVQELAKTNLSSLPPRYVRPEQHPPFITSISSNSSLEKNKIPVIDLQKLLSPLDDDDHHHLIMDSELHNLDFACREWGFFQLINHGVSSSLVEKLKQEIEEFFNLPIEEKMRYEQEEGDLQGYGQAFVLSEEQKLDWGDMFYLAFSPTYMRKPHLLPKLPPPLRESLEEYSSELKKLGMKILNQMAKALGMKVEEMKVLFEEGIQGMRMNYYPPCPQPELAIGLCPHSDAIGLTILLQFNDVEGLQVRKHGIWVPVSPLPNAFVINVGDILEIITNGVYKSVEHRATVNKDKKRLSLATFLSPKLEGDFGPALSLIGSENPPKFKRIGVQDYFRGFYTRKLDGKSYLDSMRI</sequence>
<protein>
    <submittedName>
        <fullName evidence="1">Uncharacterized protein</fullName>
    </submittedName>
</protein>
<dbReference type="Proteomes" id="UP001060085">
    <property type="component" value="Linkage Group LG03"/>
</dbReference>
<name>A0ACC0BDL2_CATRO</name>
<gene>
    <name evidence="1" type="ORF">M9H77_11105</name>
</gene>
<organism evidence="1 2">
    <name type="scientific">Catharanthus roseus</name>
    <name type="common">Madagascar periwinkle</name>
    <name type="synonym">Vinca rosea</name>
    <dbReference type="NCBI Taxonomy" id="4058"/>
    <lineage>
        <taxon>Eukaryota</taxon>
        <taxon>Viridiplantae</taxon>
        <taxon>Streptophyta</taxon>
        <taxon>Embryophyta</taxon>
        <taxon>Tracheophyta</taxon>
        <taxon>Spermatophyta</taxon>
        <taxon>Magnoliopsida</taxon>
        <taxon>eudicotyledons</taxon>
        <taxon>Gunneridae</taxon>
        <taxon>Pentapetalae</taxon>
        <taxon>asterids</taxon>
        <taxon>lamiids</taxon>
        <taxon>Gentianales</taxon>
        <taxon>Apocynaceae</taxon>
        <taxon>Rauvolfioideae</taxon>
        <taxon>Vinceae</taxon>
        <taxon>Catharanthinae</taxon>
        <taxon>Catharanthus</taxon>
    </lineage>
</organism>
<reference evidence="2" key="1">
    <citation type="journal article" date="2023" name="Nat. Plants">
        <title>Single-cell RNA sequencing provides a high-resolution roadmap for understanding the multicellular compartmentation of specialized metabolism.</title>
        <authorList>
            <person name="Sun S."/>
            <person name="Shen X."/>
            <person name="Li Y."/>
            <person name="Li Y."/>
            <person name="Wang S."/>
            <person name="Li R."/>
            <person name="Zhang H."/>
            <person name="Shen G."/>
            <person name="Guo B."/>
            <person name="Wei J."/>
            <person name="Xu J."/>
            <person name="St-Pierre B."/>
            <person name="Chen S."/>
            <person name="Sun C."/>
        </authorList>
    </citation>
    <scope>NUCLEOTIDE SEQUENCE [LARGE SCALE GENOMIC DNA]</scope>
</reference>
<comment type="caution">
    <text evidence="1">The sequence shown here is derived from an EMBL/GenBank/DDBJ whole genome shotgun (WGS) entry which is preliminary data.</text>
</comment>
<dbReference type="EMBL" id="CM044703">
    <property type="protein sequence ID" value="KAI5670741.1"/>
    <property type="molecule type" value="Genomic_DNA"/>
</dbReference>